<feature type="compositionally biased region" description="Basic residues" evidence="1">
    <location>
        <begin position="185"/>
        <end position="201"/>
    </location>
</feature>
<accession>A0A6J4RC31</accession>
<feature type="compositionally biased region" description="Basic and acidic residues" evidence="1">
    <location>
        <begin position="172"/>
        <end position="184"/>
    </location>
</feature>
<evidence type="ECO:0000256" key="1">
    <source>
        <dbReference type="SAM" id="MobiDB-lite"/>
    </source>
</evidence>
<feature type="non-terminal residue" evidence="2">
    <location>
        <position position="281"/>
    </location>
</feature>
<sequence>DAGAPGAARGLVGAAVHAQPPHAGRPPPRRGDRRRPARPHRPRTGPRDRRRAHRARDPVPDGPRPGRRRLLARPARRRDARPPLTDGRSHGPRQAPLPIHPRHPARRGGVPAGAARGDAAHRRGRLGSRGLRARRHPPRRHRAAQRGRGEDGRHPAVPRRHRARARGGAAARLDRPGRRDPRGDRRSRRPHVRRRARRRDRGRPSRAVPGGRHGPRAAGDRPGAGGGRRDRAPRRKARGTAELGGGDRRGQRALRRAVRRLGVAVPPRGARRRPPPRGRGL</sequence>
<reference evidence="2" key="1">
    <citation type="submission" date="2020-02" db="EMBL/GenBank/DDBJ databases">
        <authorList>
            <person name="Meier V. D."/>
        </authorList>
    </citation>
    <scope>NUCLEOTIDE SEQUENCE</scope>
    <source>
        <strain evidence="2">AVDCRST_MAG13</strain>
    </source>
</reference>
<name>A0A6J4RC31_9ACTN</name>
<protein>
    <submittedName>
        <fullName evidence="2">Uncharacterized protein</fullName>
    </submittedName>
</protein>
<feature type="compositionally biased region" description="Low complexity" evidence="1">
    <location>
        <begin position="205"/>
        <end position="221"/>
    </location>
</feature>
<feature type="non-terminal residue" evidence="2">
    <location>
        <position position="1"/>
    </location>
</feature>
<gene>
    <name evidence="2" type="ORF">AVDCRST_MAG13-142</name>
</gene>
<feature type="compositionally biased region" description="Basic residues" evidence="1">
    <location>
        <begin position="156"/>
        <end position="165"/>
    </location>
</feature>
<dbReference type="AlphaFoldDB" id="A0A6J4RC31"/>
<feature type="compositionally biased region" description="Basic residues" evidence="1">
    <location>
        <begin position="269"/>
        <end position="281"/>
    </location>
</feature>
<organism evidence="2">
    <name type="scientific">uncultured Solirubrobacteraceae bacterium</name>
    <dbReference type="NCBI Taxonomy" id="1162706"/>
    <lineage>
        <taxon>Bacteria</taxon>
        <taxon>Bacillati</taxon>
        <taxon>Actinomycetota</taxon>
        <taxon>Thermoleophilia</taxon>
        <taxon>Solirubrobacterales</taxon>
        <taxon>Solirubrobacteraceae</taxon>
        <taxon>environmental samples</taxon>
    </lineage>
</organism>
<feature type="compositionally biased region" description="Basic residues" evidence="1">
    <location>
        <begin position="122"/>
        <end position="145"/>
    </location>
</feature>
<evidence type="ECO:0000313" key="2">
    <source>
        <dbReference type="EMBL" id="CAA9467134.1"/>
    </source>
</evidence>
<feature type="region of interest" description="Disordered" evidence="1">
    <location>
        <begin position="1"/>
        <end position="281"/>
    </location>
</feature>
<feature type="compositionally biased region" description="Basic residues" evidence="1">
    <location>
        <begin position="27"/>
        <end position="54"/>
    </location>
</feature>
<feature type="compositionally biased region" description="Basic residues" evidence="1">
    <location>
        <begin position="65"/>
        <end position="79"/>
    </location>
</feature>
<dbReference type="EMBL" id="CADCVO010000023">
    <property type="protein sequence ID" value="CAA9467134.1"/>
    <property type="molecule type" value="Genomic_DNA"/>
</dbReference>
<feature type="compositionally biased region" description="Low complexity" evidence="1">
    <location>
        <begin position="107"/>
        <end position="117"/>
    </location>
</feature>
<proteinExistence type="predicted"/>